<dbReference type="PROSITE" id="PS50048">
    <property type="entry name" value="ZN2_CY6_FUNGAL_2"/>
    <property type="match status" value="1"/>
</dbReference>
<keyword evidence="8" id="KW-1133">Transmembrane helix</keyword>
<dbReference type="PANTHER" id="PTHR37534">
    <property type="entry name" value="TRANSCRIPTIONAL ACTIVATOR PROTEIN UGA3"/>
    <property type="match status" value="1"/>
</dbReference>
<dbReference type="InterPro" id="IPR036864">
    <property type="entry name" value="Zn2-C6_fun-type_DNA-bd_sf"/>
</dbReference>
<keyword evidence="3" id="KW-0805">Transcription regulation</keyword>
<evidence type="ECO:0000313" key="10">
    <source>
        <dbReference type="EMBL" id="KAL1874765.1"/>
    </source>
</evidence>
<comment type="caution">
    <text evidence="10">The sequence shown here is derived from an EMBL/GenBank/DDBJ whole genome shotgun (WGS) entry which is preliminary data.</text>
</comment>
<dbReference type="SUPFAM" id="SSF57701">
    <property type="entry name" value="Zn2/Cys6 DNA-binding domain"/>
    <property type="match status" value="1"/>
</dbReference>
<evidence type="ECO:0000256" key="3">
    <source>
        <dbReference type="ARBA" id="ARBA00023015"/>
    </source>
</evidence>
<dbReference type="SMART" id="SM00066">
    <property type="entry name" value="GAL4"/>
    <property type="match status" value="1"/>
</dbReference>
<dbReference type="PROSITE" id="PS00463">
    <property type="entry name" value="ZN2_CY6_FUNGAL_1"/>
    <property type="match status" value="1"/>
</dbReference>
<protein>
    <recommendedName>
        <fullName evidence="9">Zn(2)-C6 fungal-type domain-containing protein</fullName>
    </recommendedName>
</protein>
<dbReference type="Gene3D" id="4.10.240.10">
    <property type="entry name" value="Zn(2)-C6 fungal-type DNA-binding domain"/>
    <property type="match status" value="1"/>
</dbReference>
<evidence type="ECO:0000313" key="11">
    <source>
        <dbReference type="Proteomes" id="UP001586593"/>
    </source>
</evidence>
<dbReference type="InterPro" id="IPR001138">
    <property type="entry name" value="Zn2Cys6_DnaBD"/>
</dbReference>
<dbReference type="PANTHER" id="PTHR37534:SF17">
    <property type="entry name" value="ZN(2)-C6 FUNGAL-TYPE DOMAIN-CONTAINING PROTEIN"/>
    <property type="match status" value="1"/>
</dbReference>
<name>A0ABR3XFN8_9PEZI</name>
<feature type="domain" description="Zn(2)-C6 fungal-type" evidence="9">
    <location>
        <begin position="14"/>
        <end position="43"/>
    </location>
</feature>
<dbReference type="Pfam" id="PF11951">
    <property type="entry name" value="Fungal_trans_2"/>
    <property type="match status" value="2"/>
</dbReference>
<gene>
    <name evidence="10" type="ORF">VTK73DRAFT_184</name>
</gene>
<keyword evidence="8" id="KW-0812">Transmembrane</keyword>
<feature type="compositionally biased region" description="Low complexity" evidence="7">
    <location>
        <begin position="68"/>
        <end position="92"/>
    </location>
</feature>
<evidence type="ECO:0000256" key="6">
    <source>
        <dbReference type="ARBA" id="ARBA00023242"/>
    </source>
</evidence>
<reference evidence="10 11" key="1">
    <citation type="journal article" date="2024" name="Commun. Biol.">
        <title>Comparative genomic analysis of thermophilic fungi reveals convergent evolutionary adaptations and gene losses.</title>
        <authorList>
            <person name="Steindorff A.S."/>
            <person name="Aguilar-Pontes M.V."/>
            <person name="Robinson A.J."/>
            <person name="Andreopoulos B."/>
            <person name="LaButti K."/>
            <person name="Kuo A."/>
            <person name="Mondo S."/>
            <person name="Riley R."/>
            <person name="Otillar R."/>
            <person name="Haridas S."/>
            <person name="Lipzen A."/>
            <person name="Grimwood J."/>
            <person name="Schmutz J."/>
            <person name="Clum A."/>
            <person name="Reid I.D."/>
            <person name="Moisan M.C."/>
            <person name="Butler G."/>
            <person name="Nguyen T.T.M."/>
            <person name="Dewar K."/>
            <person name="Conant G."/>
            <person name="Drula E."/>
            <person name="Henrissat B."/>
            <person name="Hansel C."/>
            <person name="Singer S."/>
            <person name="Hutchinson M.I."/>
            <person name="de Vries R.P."/>
            <person name="Natvig D.O."/>
            <person name="Powell A.J."/>
            <person name="Tsang A."/>
            <person name="Grigoriev I.V."/>
        </authorList>
    </citation>
    <scope>NUCLEOTIDE SEQUENCE [LARGE SCALE GENOMIC DNA]</scope>
    <source>
        <strain evidence="10 11">ATCC 24622</strain>
    </source>
</reference>
<comment type="subcellular location">
    <subcellularLocation>
        <location evidence="1">Nucleus</location>
    </subcellularLocation>
</comment>
<evidence type="ECO:0000256" key="5">
    <source>
        <dbReference type="ARBA" id="ARBA00023163"/>
    </source>
</evidence>
<keyword evidence="2" id="KW-0862">Zinc</keyword>
<dbReference type="EMBL" id="JAZHXJ010000101">
    <property type="protein sequence ID" value="KAL1874765.1"/>
    <property type="molecule type" value="Genomic_DNA"/>
</dbReference>
<accession>A0ABR3XFN8</accession>
<keyword evidence="8" id="KW-0472">Membrane</keyword>
<keyword evidence="5" id="KW-0804">Transcription</keyword>
<keyword evidence="6" id="KW-0539">Nucleus</keyword>
<feature type="region of interest" description="Disordered" evidence="7">
    <location>
        <begin position="63"/>
        <end position="92"/>
    </location>
</feature>
<dbReference type="InterPro" id="IPR021858">
    <property type="entry name" value="Fun_TF"/>
</dbReference>
<feature type="transmembrane region" description="Helical" evidence="8">
    <location>
        <begin position="253"/>
        <end position="276"/>
    </location>
</feature>
<keyword evidence="11" id="KW-1185">Reference proteome</keyword>
<organism evidence="10 11">
    <name type="scientific">Phialemonium thermophilum</name>
    <dbReference type="NCBI Taxonomy" id="223376"/>
    <lineage>
        <taxon>Eukaryota</taxon>
        <taxon>Fungi</taxon>
        <taxon>Dikarya</taxon>
        <taxon>Ascomycota</taxon>
        <taxon>Pezizomycotina</taxon>
        <taxon>Sordariomycetes</taxon>
        <taxon>Sordariomycetidae</taxon>
        <taxon>Cephalothecales</taxon>
        <taxon>Cephalothecaceae</taxon>
        <taxon>Phialemonium</taxon>
    </lineage>
</organism>
<evidence type="ECO:0000256" key="7">
    <source>
        <dbReference type="SAM" id="MobiDB-lite"/>
    </source>
</evidence>
<evidence type="ECO:0000256" key="4">
    <source>
        <dbReference type="ARBA" id="ARBA00023125"/>
    </source>
</evidence>
<dbReference type="CDD" id="cd00067">
    <property type="entry name" value="GAL4"/>
    <property type="match status" value="1"/>
</dbReference>
<evidence type="ECO:0000256" key="2">
    <source>
        <dbReference type="ARBA" id="ARBA00022833"/>
    </source>
</evidence>
<evidence type="ECO:0000256" key="1">
    <source>
        <dbReference type="ARBA" id="ARBA00004123"/>
    </source>
</evidence>
<sequence>MGRTKRPYTPKKRGCYECSQRRINCDRTEPSCEKCIAKGIECSGMGGKRDRFRNAFCPDLARRKKSSSPESTGSTCSSSASPPFSLPDDPAAAIPSVVSQADVPSHCDGEQAYSAEEQLWALVPQDVLDCSEPLSPAGFSLVRSAAMTRPVGDHIAPWQRFLLNHFSDAVAPAMEVMDDHRNGWRRVLLPLACADEMVLSSVLAVSAFHLSINAPQAPRQTGADPMVLYSRAVSELRRRSDLHSCDPDTVRRILVTIVVLLCATMVSGIPDFPIIFRMLRAALETGSRDQVLATRDPVVEFVSTQINRMRVYGSPFISRDVGVDAVADQTMQGGWAGYDQYLSAYPDQSDTLSTIAALRELAFRIYLYRASSAGPVAEMPQSDLVRRFRVMLASLPEAAPGQHVLVWPVFIAAVASCSPEERSFFGQFLERQFRRNGFGNIPRALEYLGRISVRSGEEDWTSLLQGQDVFIM</sequence>
<keyword evidence="4" id="KW-0238">DNA-binding</keyword>
<proteinExistence type="predicted"/>
<dbReference type="Pfam" id="PF00172">
    <property type="entry name" value="Zn_clus"/>
    <property type="match status" value="1"/>
</dbReference>
<dbReference type="Proteomes" id="UP001586593">
    <property type="component" value="Unassembled WGS sequence"/>
</dbReference>
<evidence type="ECO:0000259" key="9">
    <source>
        <dbReference type="PROSITE" id="PS50048"/>
    </source>
</evidence>
<evidence type="ECO:0000256" key="8">
    <source>
        <dbReference type="SAM" id="Phobius"/>
    </source>
</evidence>